<dbReference type="SUPFAM" id="SSF46689">
    <property type="entry name" value="Homeodomain-like"/>
    <property type="match status" value="1"/>
</dbReference>
<feature type="domain" description="Sigma-54 factor interaction" evidence="5">
    <location>
        <begin position="206"/>
        <end position="435"/>
    </location>
</feature>
<dbReference type="EMBL" id="CP013331">
    <property type="protein sequence ID" value="ALQ39310.1"/>
    <property type="molecule type" value="Genomic_DNA"/>
</dbReference>
<dbReference type="InterPro" id="IPR027417">
    <property type="entry name" value="P-loop_NTPase"/>
</dbReference>
<evidence type="ECO:0000256" key="2">
    <source>
        <dbReference type="ARBA" id="ARBA00022840"/>
    </source>
</evidence>
<gene>
    <name evidence="7" type="ORF">RN87_01710</name>
</gene>
<dbReference type="Pfam" id="PF00158">
    <property type="entry name" value="Sigma54_activat"/>
    <property type="match status" value="1"/>
</dbReference>
<dbReference type="SUPFAM" id="SSF52540">
    <property type="entry name" value="P-loop containing nucleoside triphosphate hydrolases"/>
    <property type="match status" value="1"/>
</dbReference>
<keyword evidence="4" id="KW-0804">Transcription</keyword>
<dbReference type="SUPFAM" id="SSF55785">
    <property type="entry name" value="PYP-like sensor domain (PAS domain)"/>
    <property type="match status" value="1"/>
</dbReference>
<dbReference type="InterPro" id="IPR000014">
    <property type="entry name" value="PAS"/>
</dbReference>
<dbReference type="InterPro" id="IPR003593">
    <property type="entry name" value="AAA+_ATPase"/>
</dbReference>
<dbReference type="Gene3D" id="3.30.450.20">
    <property type="entry name" value="PAS domain"/>
    <property type="match status" value="1"/>
</dbReference>
<dbReference type="KEGG" id="fhw:RN87_01710"/>
<dbReference type="Pfam" id="PF00989">
    <property type="entry name" value="PAS"/>
    <property type="match status" value="1"/>
</dbReference>
<dbReference type="Pfam" id="PF25601">
    <property type="entry name" value="AAA_lid_14"/>
    <property type="match status" value="1"/>
</dbReference>
<evidence type="ECO:0000256" key="3">
    <source>
        <dbReference type="ARBA" id="ARBA00023015"/>
    </source>
</evidence>
<dbReference type="InterPro" id="IPR002078">
    <property type="entry name" value="Sigma_54_int"/>
</dbReference>
<dbReference type="Gene3D" id="1.10.10.60">
    <property type="entry name" value="Homeodomain-like"/>
    <property type="match status" value="1"/>
</dbReference>
<dbReference type="PROSITE" id="PS00688">
    <property type="entry name" value="SIGMA54_INTERACT_3"/>
    <property type="match status" value="1"/>
</dbReference>
<evidence type="ECO:0000313" key="7">
    <source>
        <dbReference type="EMBL" id="ALQ39310.1"/>
    </source>
</evidence>
<keyword evidence="2" id="KW-0067">ATP-binding</keyword>
<dbReference type="SMART" id="SM00382">
    <property type="entry name" value="AAA"/>
    <property type="match status" value="1"/>
</dbReference>
<evidence type="ECO:0000259" key="5">
    <source>
        <dbReference type="PROSITE" id="PS50045"/>
    </source>
</evidence>
<dbReference type="PROSITE" id="PS50045">
    <property type="entry name" value="SIGMA54_INTERACT_4"/>
    <property type="match status" value="1"/>
</dbReference>
<dbReference type="InterPro" id="IPR025944">
    <property type="entry name" value="Sigma_54_int_dom_CS"/>
</dbReference>
<dbReference type="Gene3D" id="1.10.8.60">
    <property type="match status" value="1"/>
</dbReference>
<protein>
    <submittedName>
        <fullName evidence="7">Diguanylate cyclase</fullName>
    </submittedName>
</protein>
<dbReference type="CDD" id="cd00130">
    <property type="entry name" value="PAS"/>
    <property type="match status" value="1"/>
</dbReference>
<sequence>MKISDIIKKSTIAQNLNIKNNLVFPLDININQIDINKINGELIYFEDNKKIVGSISKDLVVYLQNKKIYNFLTNIMDKIEEGIIAVDENGKIFYANKNYSKILGIPLYYIIGKYIQDIEKEATIIKVLDTHKEIFKKNNYIKSLNKYVDVKILPIFIESKFKGAISIFNDITEIINLNKEVIRISSVIEEYNQKLENIKELKNSKIIGEDPKYLELITKAIIVSKTDATVLILGENGVGKDVLSNFIHSNSKRANKPFITLNCAAIPESLIESELFGYEGGSFTGAKQKGKIGKFQLADQGTIFLDEIGDMSPTMQAKLLRTLETGEIEKIGNASNIKVNVRVIAATNQNLEKKIKEGNFREDLYYRLSTITFEIPPLRERNHDIILLINNYLNYYNKKYNKNLKISSRAYSALLEYNWPGNIRELKNCIEHAVILTNNDCIYLENLPKKFQNDVIENKSITLEELLNKKEKEIILNSLINNNWNKEEVAKKLGIGERTLYRKIKKYRINCQKSQ</sequence>
<dbReference type="PRINTS" id="PR01590">
    <property type="entry name" value="HTHFIS"/>
</dbReference>
<keyword evidence="3" id="KW-0805">Transcription regulation</keyword>
<feature type="domain" description="PAS" evidence="6">
    <location>
        <begin position="68"/>
        <end position="113"/>
    </location>
</feature>
<dbReference type="PROSITE" id="PS50112">
    <property type="entry name" value="PAS"/>
    <property type="match status" value="1"/>
</dbReference>
<dbReference type="FunFam" id="3.40.50.300:FF:000006">
    <property type="entry name" value="DNA-binding transcriptional regulator NtrC"/>
    <property type="match status" value="1"/>
</dbReference>
<dbReference type="AlphaFoldDB" id="A0A0S2ZKE4"/>
<dbReference type="GO" id="GO:0006355">
    <property type="term" value="P:regulation of DNA-templated transcription"/>
    <property type="evidence" value="ECO:0007669"/>
    <property type="project" value="InterPro"/>
</dbReference>
<dbReference type="InterPro" id="IPR013767">
    <property type="entry name" value="PAS_fold"/>
</dbReference>
<accession>A0A0S2ZKE4</accession>
<proteinExistence type="predicted"/>
<evidence type="ECO:0000256" key="4">
    <source>
        <dbReference type="ARBA" id="ARBA00023163"/>
    </source>
</evidence>
<dbReference type="CDD" id="cd00009">
    <property type="entry name" value="AAA"/>
    <property type="match status" value="1"/>
</dbReference>
<evidence type="ECO:0000256" key="1">
    <source>
        <dbReference type="ARBA" id="ARBA00022741"/>
    </source>
</evidence>
<evidence type="ECO:0000259" key="6">
    <source>
        <dbReference type="PROSITE" id="PS50112"/>
    </source>
</evidence>
<dbReference type="InterPro" id="IPR058031">
    <property type="entry name" value="AAA_lid_NorR"/>
</dbReference>
<dbReference type="SMART" id="SM00091">
    <property type="entry name" value="PAS"/>
    <property type="match status" value="1"/>
</dbReference>
<dbReference type="PANTHER" id="PTHR32071:SF57">
    <property type="entry name" value="C4-DICARBOXYLATE TRANSPORT TRANSCRIPTIONAL REGULATORY PROTEIN DCTD"/>
    <property type="match status" value="1"/>
</dbReference>
<reference evidence="7 8" key="1">
    <citation type="submission" date="2015-11" db="EMBL/GenBank/DDBJ databases">
        <authorList>
            <person name="Zhang Y."/>
            <person name="Guo Z."/>
        </authorList>
    </citation>
    <scope>NUCLEOTIDE SEQUENCE [LARGE SCALE GENOMIC DNA]</scope>
    <source>
        <strain evidence="7 8">ChDC F174</strain>
    </source>
</reference>
<dbReference type="GO" id="GO:0043565">
    <property type="term" value="F:sequence-specific DNA binding"/>
    <property type="evidence" value="ECO:0007669"/>
    <property type="project" value="InterPro"/>
</dbReference>
<dbReference type="OrthoDB" id="9803970at2"/>
<keyword evidence="1" id="KW-0547">Nucleotide-binding</keyword>
<dbReference type="RefSeq" id="WP_005917333.1">
    <property type="nucleotide sequence ID" value="NZ_ATKF01000020.1"/>
</dbReference>
<dbReference type="InterPro" id="IPR035965">
    <property type="entry name" value="PAS-like_dom_sf"/>
</dbReference>
<dbReference type="Gene3D" id="3.40.50.300">
    <property type="entry name" value="P-loop containing nucleotide triphosphate hydrolases"/>
    <property type="match status" value="1"/>
</dbReference>
<dbReference type="PANTHER" id="PTHR32071">
    <property type="entry name" value="TRANSCRIPTIONAL REGULATORY PROTEIN"/>
    <property type="match status" value="1"/>
</dbReference>
<name>A0A0S2ZKE4_9FUSO</name>
<organism evidence="7">
    <name type="scientific">Fusobacterium hwasookii ChDC F174</name>
    <dbReference type="NCBI Taxonomy" id="1307442"/>
    <lineage>
        <taxon>Bacteria</taxon>
        <taxon>Fusobacteriati</taxon>
        <taxon>Fusobacteriota</taxon>
        <taxon>Fusobacteriia</taxon>
        <taxon>Fusobacteriales</taxon>
        <taxon>Fusobacteriaceae</taxon>
        <taxon>Fusobacterium</taxon>
    </lineage>
</organism>
<dbReference type="Proteomes" id="UP000063275">
    <property type="component" value="Chromosome"/>
</dbReference>
<dbReference type="Pfam" id="PF02954">
    <property type="entry name" value="HTH_8"/>
    <property type="match status" value="1"/>
</dbReference>
<dbReference type="NCBIfam" id="TIGR00229">
    <property type="entry name" value="sensory_box"/>
    <property type="match status" value="1"/>
</dbReference>
<dbReference type="InterPro" id="IPR009057">
    <property type="entry name" value="Homeodomain-like_sf"/>
</dbReference>
<dbReference type="InterPro" id="IPR002197">
    <property type="entry name" value="HTH_Fis"/>
</dbReference>
<evidence type="ECO:0000313" key="8">
    <source>
        <dbReference type="Proteomes" id="UP000063275"/>
    </source>
</evidence>
<dbReference type="GO" id="GO:0005524">
    <property type="term" value="F:ATP binding"/>
    <property type="evidence" value="ECO:0007669"/>
    <property type="project" value="UniProtKB-KW"/>
</dbReference>